<reference evidence="1 2" key="1">
    <citation type="journal article" date="2009" name="Nature">
        <title>The Sorghum bicolor genome and the diversification of grasses.</title>
        <authorList>
            <person name="Paterson A.H."/>
            <person name="Bowers J.E."/>
            <person name="Bruggmann R."/>
            <person name="Dubchak I."/>
            <person name="Grimwood J."/>
            <person name="Gundlach H."/>
            <person name="Haberer G."/>
            <person name="Hellsten U."/>
            <person name="Mitros T."/>
            <person name="Poliakov A."/>
            <person name="Schmutz J."/>
            <person name="Spannagl M."/>
            <person name="Tang H."/>
            <person name="Wang X."/>
            <person name="Wicker T."/>
            <person name="Bharti A.K."/>
            <person name="Chapman J."/>
            <person name="Feltus F.A."/>
            <person name="Gowik U."/>
            <person name="Grigoriev I.V."/>
            <person name="Lyons E."/>
            <person name="Maher C.A."/>
            <person name="Martis M."/>
            <person name="Narechania A."/>
            <person name="Otillar R.P."/>
            <person name="Penning B.W."/>
            <person name="Salamov A.A."/>
            <person name="Wang Y."/>
            <person name="Zhang L."/>
            <person name="Carpita N.C."/>
            <person name="Freeling M."/>
            <person name="Gingle A.R."/>
            <person name="Hash C.T."/>
            <person name="Keller B."/>
            <person name="Klein P."/>
            <person name="Kresovich S."/>
            <person name="McCann M.C."/>
            <person name="Ming R."/>
            <person name="Peterson D.G."/>
            <person name="Mehboob-ur-Rahman"/>
            <person name="Ware D."/>
            <person name="Westhoff P."/>
            <person name="Mayer K.F."/>
            <person name="Messing J."/>
            <person name="Rokhsar D.S."/>
        </authorList>
    </citation>
    <scope>NUCLEOTIDE SEQUENCE [LARGE SCALE GENOMIC DNA]</scope>
    <source>
        <strain evidence="2">cv. BTx623</strain>
    </source>
</reference>
<protein>
    <submittedName>
        <fullName evidence="1">Uncharacterized protein</fullName>
    </submittedName>
</protein>
<evidence type="ECO:0000313" key="1">
    <source>
        <dbReference type="EMBL" id="OQU84529.1"/>
    </source>
</evidence>
<name>A0A1Z5RLS0_SORBI</name>
<gene>
    <name evidence="1" type="ORF">SORBI_3004G071650</name>
</gene>
<dbReference type="EMBL" id="CM000763">
    <property type="protein sequence ID" value="OQU84529.1"/>
    <property type="molecule type" value="Genomic_DNA"/>
</dbReference>
<accession>A0A1Z5RLS0</accession>
<keyword evidence="2" id="KW-1185">Reference proteome</keyword>
<sequence length="70" mass="6978">MALLRSSRMAAVRVAVAAVVLFLLVCGYALSTAEGARPLHGGSGGAGFSTANLPVFVVARAGPSRRGAGH</sequence>
<dbReference type="InParanoid" id="A0A1Z5RLS0"/>
<evidence type="ECO:0000313" key="2">
    <source>
        <dbReference type="Proteomes" id="UP000000768"/>
    </source>
</evidence>
<reference evidence="2" key="2">
    <citation type="journal article" date="2018" name="Plant J.">
        <title>The Sorghum bicolor reference genome: improved assembly, gene annotations, a transcriptome atlas, and signatures of genome organization.</title>
        <authorList>
            <person name="McCormick R.F."/>
            <person name="Truong S.K."/>
            <person name="Sreedasyam A."/>
            <person name="Jenkins J."/>
            <person name="Shu S."/>
            <person name="Sims D."/>
            <person name="Kennedy M."/>
            <person name="Amirebrahimi M."/>
            <person name="Weers B.D."/>
            <person name="McKinley B."/>
            <person name="Mattison A."/>
            <person name="Morishige D.T."/>
            <person name="Grimwood J."/>
            <person name="Schmutz J."/>
            <person name="Mullet J.E."/>
        </authorList>
    </citation>
    <scope>NUCLEOTIDE SEQUENCE [LARGE SCALE GENOMIC DNA]</scope>
    <source>
        <strain evidence="2">cv. BTx623</strain>
    </source>
</reference>
<dbReference type="OMA" id="ECSRPLH"/>
<dbReference type="Gramene" id="OQU84529">
    <property type="protein sequence ID" value="OQU84529"/>
    <property type="gene ID" value="SORBI_3004G071650"/>
</dbReference>
<dbReference type="Proteomes" id="UP000000768">
    <property type="component" value="Chromosome 4"/>
</dbReference>
<dbReference type="AlphaFoldDB" id="A0A1Z5RLS0"/>
<proteinExistence type="predicted"/>
<organism evidence="1 2">
    <name type="scientific">Sorghum bicolor</name>
    <name type="common">Sorghum</name>
    <name type="synonym">Sorghum vulgare</name>
    <dbReference type="NCBI Taxonomy" id="4558"/>
    <lineage>
        <taxon>Eukaryota</taxon>
        <taxon>Viridiplantae</taxon>
        <taxon>Streptophyta</taxon>
        <taxon>Embryophyta</taxon>
        <taxon>Tracheophyta</taxon>
        <taxon>Spermatophyta</taxon>
        <taxon>Magnoliopsida</taxon>
        <taxon>Liliopsida</taxon>
        <taxon>Poales</taxon>
        <taxon>Poaceae</taxon>
        <taxon>PACMAD clade</taxon>
        <taxon>Panicoideae</taxon>
        <taxon>Andropogonodae</taxon>
        <taxon>Andropogoneae</taxon>
        <taxon>Sorghinae</taxon>
        <taxon>Sorghum</taxon>
    </lineage>
</organism>